<dbReference type="GO" id="GO:0005886">
    <property type="term" value="C:plasma membrane"/>
    <property type="evidence" value="ECO:0007669"/>
    <property type="project" value="UniProtKB-SubCell"/>
</dbReference>
<dbReference type="GO" id="GO:0015035">
    <property type="term" value="F:protein-disulfide reductase activity"/>
    <property type="evidence" value="ECO:0007669"/>
    <property type="project" value="TreeGrafter"/>
</dbReference>
<evidence type="ECO:0000313" key="11">
    <source>
        <dbReference type="Proteomes" id="UP000315037"/>
    </source>
</evidence>
<gene>
    <name evidence="10" type="ORF">E3202_04835</name>
</gene>
<sequence length="843" mass="88754">MLFMSLRPDLLKTGLRFRAGSGCWGFAQLILLLMGWLLLAFLAGNPHAWGQAGASQPGPDDFTVPVSSAPVVTRHTRATLVADRGTIIAGQPFMAGLRLQLQPGWHSYWVNPGDAGDTTRLTLSRADHGVLKVGPLQWPLPQRLPESGLMAYAYTGDVLLPMQVTVPQVPQGVGGSSGPQVVKLKAHAEWLVCAALCVPEEGEFTLALPLRTAASTSKPPSSDAPSGAGQDLFRTTLAAVPPPLPAGVGARLFIAAPSSPEAQLRLGLSPQAPQEVAHRLAQVLQQTGDAWFLPLTPGVIDQDASQRWQVTEETGHPVLSLQLHAERTRKPPFWQGPLQGVVVLREKGRKTSSAPLVAWRVTAPSVVSASGAPVREEPRVTQAVQSEESTNVSSFLVLIGSAFLGGLILNLMPCVFPVLAMKALALVRAGQSEEPGRSARQARLESAGFYTLGIVFSFLALGLLLLGLKAAGAGSLGWGFQFQSPTFVLALGWGFLLLALNLLGVFQITGGRAVRKLGNVSVSPKGQGGSRAGDFLTGCLAVVTATPCTAPFMGVAIAGALAAGPLGAVLLFGAMGLGLAAPYVLLALWPGLGRYLPAPGSWMETFKQLLAFPLLASAAWMVWVLSFQQGPAGVGLALTGGVVLGLGAWAWGKAQMLLWQGRKSLGLATLRFVALACLVLCLVGLVLAGRTAQSLQELSASSPLEGPSGEKGASGPVTEPFSPGRLAELRKAGRPVLVDMSAAWCLTCLVNERVALDIRAVQQAFRQHRGVILRGDWTRRDPVITAWLQAHHRQGVPLYVFFPAHSPGLQTSGQILPQLLTPGLVLQALKAEGTPETGRPSNP</sequence>
<feature type="transmembrane region" description="Helical" evidence="8">
    <location>
        <begin position="632"/>
        <end position="652"/>
    </location>
</feature>
<dbReference type="InterPro" id="IPR036249">
    <property type="entry name" value="Thioredoxin-like_sf"/>
</dbReference>
<organism evidence="10 11">
    <name type="scientific">Oecophyllibacter saccharovorans</name>
    <dbReference type="NCBI Taxonomy" id="2558360"/>
    <lineage>
        <taxon>Bacteria</taxon>
        <taxon>Pseudomonadati</taxon>
        <taxon>Pseudomonadota</taxon>
        <taxon>Alphaproteobacteria</taxon>
        <taxon>Acetobacterales</taxon>
        <taxon>Acetobacteraceae</taxon>
        <taxon>Oecophyllibacter</taxon>
    </lineage>
</organism>
<feature type="domain" description="Thioredoxin" evidence="9">
    <location>
        <begin position="689"/>
        <end position="834"/>
    </location>
</feature>
<evidence type="ECO:0000256" key="5">
    <source>
        <dbReference type="ARBA" id="ARBA00022989"/>
    </source>
</evidence>
<feature type="transmembrane region" description="Helical" evidence="8">
    <location>
        <begin position="395"/>
        <end position="419"/>
    </location>
</feature>
<keyword evidence="3 8" id="KW-0812">Transmembrane</keyword>
<keyword evidence="6 8" id="KW-0472">Membrane</keyword>
<dbReference type="Proteomes" id="UP000315037">
    <property type="component" value="Unassembled WGS sequence"/>
</dbReference>
<feature type="transmembrane region" description="Helical" evidence="8">
    <location>
        <begin position="447"/>
        <end position="467"/>
    </location>
</feature>
<evidence type="ECO:0000256" key="6">
    <source>
        <dbReference type="ARBA" id="ARBA00023136"/>
    </source>
</evidence>
<keyword evidence="2" id="KW-1003">Cell membrane</keyword>
<evidence type="ECO:0000259" key="9">
    <source>
        <dbReference type="PROSITE" id="PS51352"/>
    </source>
</evidence>
<dbReference type="PROSITE" id="PS51352">
    <property type="entry name" value="THIOREDOXIN_2"/>
    <property type="match status" value="1"/>
</dbReference>
<dbReference type="EMBL" id="SORZ01000002">
    <property type="protein sequence ID" value="TPW33918.1"/>
    <property type="molecule type" value="Genomic_DNA"/>
</dbReference>
<dbReference type="GO" id="GO:0045454">
    <property type="term" value="P:cell redox homeostasis"/>
    <property type="evidence" value="ECO:0007669"/>
    <property type="project" value="TreeGrafter"/>
</dbReference>
<feature type="transmembrane region" description="Helical" evidence="8">
    <location>
        <begin position="609"/>
        <end position="626"/>
    </location>
</feature>
<feature type="transmembrane region" description="Helical" evidence="8">
    <location>
        <begin position="535"/>
        <end position="562"/>
    </location>
</feature>
<evidence type="ECO:0000256" key="8">
    <source>
        <dbReference type="SAM" id="Phobius"/>
    </source>
</evidence>
<dbReference type="SUPFAM" id="SSF52833">
    <property type="entry name" value="Thioredoxin-like"/>
    <property type="match status" value="1"/>
</dbReference>
<dbReference type="InterPro" id="IPR013766">
    <property type="entry name" value="Thioredoxin_domain"/>
</dbReference>
<evidence type="ECO:0000256" key="2">
    <source>
        <dbReference type="ARBA" id="ARBA00022475"/>
    </source>
</evidence>
<dbReference type="Pfam" id="PF13899">
    <property type="entry name" value="Thioredoxin_7"/>
    <property type="match status" value="1"/>
</dbReference>
<keyword evidence="4" id="KW-0201">Cytochrome c-type biogenesis</keyword>
<dbReference type="PANTHER" id="PTHR32234">
    <property type="entry name" value="THIOL:DISULFIDE INTERCHANGE PROTEIN DSBD"/>
    <property type="match status" value="1"/>
</dbReference>
<evidence type="ECO:0000256" key="3">
    <source>
        <dbReference type="ARBA" id="ARBA00022692"/>
    </source>
</evidence>
<feature type="transmembrane region" description="Helical" evidence="8">
    <location>
        <begin position="664"/>
        <end position="688"/>
    </location>
</feature>
<keyword evidence="5 8" id="KW-1133">Transmembrane helix</keyword>
<evidence type="ECO:0000256" key="7">
    <source>
        <dbReference type="SAM" id="MobiDB-lite"/>
    </source>
</evidence>
<dbReference type="AlphaFoldDB" id="A0A506UKR7"/>
<dbReference type="CDD" id="cd02953">
    <property type="entry name" value="DsbDgamma"/>
    <property type="match status" value="1"/>
</dbReference>
<evidence type="ECO:0000313" key="10">
    <source>
        <dbReference type="EMBL" id="TPW33918.1"/>
    </source>
</evidence>
<dbReference type="PANTHER" id="PTHR32234:SF3">
    <property type="entry name" value="SUPPRESSION OF COPPER SENSITIVITY PROTEIN"/>
    <property type="match status" value="1"/>
</dbReference>
<feature type="region of interest" description="Disordered" evidence="7">
    <location>
        <begin position="699"/>
        <end position="720"/>
    </location>
</feature>
<proteinExistence type="predicted"/>
<evidence type="ECO:0000256" key="1">
    <source>
        <dbReference type="ARBA" id="ARBA00004651"/>
    </source>
</evidence>
<dbReference type="InterPro" id="IPR035671">
    <property type="entry name" value="DsbD_gamma"/>
</dbReference>
<feature type="transmembrane region" description="Helical" evidence="8">
    <location>
        <begin position="568"/>
        <end position="589"/>
    </location>
</feature>
<dbReference type="Pfam" id="PF02683">
    <property type="entry name" value="DsbD_TM"/>
    <property type="match status" value="1"/>
</dbReference>
<comment type="caution">
    <text evidence="10">The sequence shown here is derived from an EMBL/GenBank/DDBJ whole genome shotgun (WGS) entry which is preliminary data.</text>
</comment>
<accession>A0A506UKR7</accession>
<dbReference type="Pfam" id="PF11412">
    <property type="entry name" value="DsbD_N"/>
    <property type="match status" value="1"/>
</dbReference>
<name>A0A506UKR7_9PROT</name>
<comment type="subcellular location">
    <subcellularLocation>
        <location evidence="1">Cell membrane</location>
        <topology evidence="1">Multi-pass membrane protein</topology>
    </subcellularLocation>
</comment>
<evidence type="ECO:0000256" key="4">
    <source>
        <dbReference type="ARBA" id="ARBA00022748"/>
    </source>
</evidence>
<feature type="transmembrane region" description="Helical" evidence="8">
    <location>
        <begin position="487"/>
        <end position="506"/>
    </location>
</feature>
<keyword evidence="11" id="KW-1185">Reference proteome</keyword>
<protein>
    <submittedName>
        <fullName evidence="10">Cytochrome C biogenesis protein</fullName>
    </submittedName>
</protein>
<dbReference type="InterPro" id="IPR003834">
    <property type="entry name" value="Cyt_c_assmbl_TM_dom"/>
</dbReference>
<reference evidence="10 11" key="1">
    <citation type="submission" date="2019-03" db="EMBL/GenBank/DDBJ databases">
        <title>The complete genome sequence of Neokomagataea sp. Jb2 NBRC113641.</title>
        <authorList>
            <person name="Chua K.-O."/>
            <person name="Chan K.-G."/>
            <person name="See-Too W.-S."/>
        </authorList>
    </citation>
    <scope>NUCLEOTIDE SEQUENCE [LARGE SCALE GENOMIC DNA]</scope>
    <source>
        <strain evidence="10 11">Jb2</strain>
    </source>
</reference>
<dbReference type="GO" id="GO:0017004">
    <property type="term" value="P:cytochrome complex assembly"/>
    <property type="evidence" value="ECO:0007669"/>
    <property type="project" value="UniProtKB-KW"/>
</dbReference>
<dbReference type="InterPro" id="IPR028250">
    <property type="entry name" value="DsbDN"/>
</dbReference>
<dbReference type="Gene3D" id="3.40.30.10">
    <property type="entry name" value="Glutaredoxin"/>
    <property type="match status" value="1"/>
</dbReference>